<keyword evidence="1" id="KW-1133">Transmembrane helix</keyword>
<accession>A0A917BHL1</accession>
<organism evidence="2 3">
    <name type="scientific">Marmoricola endophyticus</name>
    <dbReference type="NCBI Taxonomy" id="2040280"/>
    <lineage>
        <taxon>Bacteria</taxon>
        <taxon>Bacillati</taxon>
        <taxon>Actinomycetota</taxon>
        <taxon>Actinomycetes</taxon>
        <taxon>Propionibacteriales</taxon>
        <taxon>Nocardioidaceae</taxon>
        <taxon>Marmoricola</taxon>
    </lineage>
</organism>
<name>A0A917BHL1_9ACTN</name>
<reference evidence="2" key="2">
    <citation type="submission" date="2020-09" db="EMBL/GenBank/DDBJ databases">
        <authorList>
            <person name="Sun Q."/>
            <person name="Zhou Y."/>
        </authorList>
    </citation>
    <scope>NUCLEOTIDE SEQUENCE</scope>
    <source>
        <strain evidence="2">CGMCC 1.16067</strain>
    </source>
</reference>
<keyword evidence="1" id="KW-0472">Membrane</keyword>
<dbReference type="Proteomes" id="UP000649179">
    <property type="component" value="Unassembled WGS sequence"/>
</dbReference>
<sequence length="100" mass="11739">MEEARQVSWLERFFWPLLVVVLAIIVVVFVLVLRWSNEGTQDLKSELNKRYVEKIDFMDNNRVNGTSQRVIVIDGDPRYDCKEKNARLTCSDDPQPTPRQ</sequence>
<reference evidence="2" key="1">
    <citation type="journal article" date="2014" name="Int. J. Syst. Evol. Microbiol.">
        <title>Complete genome sequence of Corynebacterium casei LMG S-19264T (=DSM 44701T), isolated from a smear-ripened cheese.</title>
        <authorList>
            <consortium name="US DOE Joint Genome Institute (JGI-PGF)"/>
            <person name="Walter F."/>
            <person name="Albersmeier A."/>
            <person name="Kalinowski J."/>
            <person name="Ruckert C."/>
        </authorList>
    </citation>
    <scope>NUCLEOTIDE SEQUENCE</scope>
    <source>
        <strain evidence="2">CGMCC 1.16067</strain>
    </source>
</reference>
<protein>
    <submittedName>
        <fullName evidence="2">Uncharacterized protein</fullName>
    </submittedName>
</protein>
<evidence type="ECO:0000256" key="1">
    <source>
        <dbReference type="SAM" id="Phobius"/>
    </source>
</evidence>
<comment type="caution">
    <text evidence="2">The sequence shown here is derived from an EMBL/GenBank/DDBJ whole genome shotgun (WGS) entry which is preliminary data.</text>
</comment>
<evidence type="ECO:0000313" key="2">
    <source>
        <dbReference type="EMBL" id="GGF44860.1"/>
    </source>
</evidence>
<proteinExistence type="predicted"/>
<evidence type="ECO:0000313" key="3">
    <source>
        <dbReference type="Proteomes" id="UP000649179"/>
    </source>
</evidence>
<keyword evidence="3" id="KW-1185">Reference proteome</keyword>
<dbReference type="EMBL" id="BMKQ01000001">
    <property type="protein sequence ID" value="GGF44860.1"/>
    <property type="molecule type" value="Genomic_DNA"/>
</dbReference>
<feature type="transmembrane region" description="Helical" evidence="1">
    <location>
        <begin position="13"/>
        <end position="35"/>
    </location>
</feature>
<gene>
    <name evidence="2" type="ORF">GCM10011519_18360</name>
</gene>
<dbReference type="AlphaFoldDB" id="A0A917BHL1"/>
<keyword evidence="1" id="KW-0812">Transmembrane</keyword>